<accession>A0A7S4BCT2</accession>
<protein>
    <submittedName>
        <fullName evidence="2">Uncharacterized protein</fullName>
    </submittedName>
</protein>
<proteinExistence type="predicted"/>
<keyword evidence="1" id="KW-0175">Coiled coil</keyword>
<evidence type="ECO:0000313" key="2">
    <source>
        <dbReference type="EMBL" id="CAE0761747.1"/>
    </source>
</evidence>
<feature type="coiled-coil region" evidence="1">
    <location>
        <begin position="3"/>
        <end position="65"/>
    </location>
</feature>
<gene>
    <name evidence="2" type="ORF">PCAR00345_LOCUS14359</name>
</gene>
<evidence type="ECO:0000256" key="1">
    <source>
        <dbReference type="SAM" id="Coils"/>
    </source>
</evidence>
<sequence length="111" mass="12333">MRCSVLENQLLELRQQKHEASERHCTMQLVLSHLRDEEAAAKDKLKAAQAELEVISSQVAEQAAKCEEIEGRAAHISGQVALVEKTLKSLQVERDKSQLLSRHFSGADSAL</sequence>
<reference evidence="2" key="1">
    <citation type="submission" date="2021-01" db="EMBL/GenBank/DDBJ databases">
        <authorList>
            <person name="Corre E."/>
            <person name="Pelletier E."/>
            <person name="Niang G."/>
            <person name="Scheremetjew M."/>
            <person name="Finn R."/>
            <person name="Kale V."/>
            <person name="Holt S."/>
            <person name="Cochrane G."/>
            <person name="Meng A."/>
            <person name="Brown T."/>
            <person name="Cohen L."/>
        </authorList>
    </citation>
    <scope>NUCLEOTIDE SEQUENCE</scope>
    <source>
        <strain evidence="2">CCMP645</strain>
    </source>
</reference>
<dbReference type="EMBL" id="HBIZ01022722">
    <property type="protein sequence ID" value="CAE0761747.1"/>
    <property type="molecule type" value="Transcribed_RNA"/>
</dbReference>
<organism evidence="2">
    <name type="scientific">Chrysotila carterae</name>
    <name type="common">Marine alga</name>
    <name type="synonym">Syracosphaera carterae</name>
    <dbReference type="NCBI Taxonomy" id="13221"/>
    <lineage>
        <taxon>Eukaryota</taxon>
        <taxon>Haptista</taxon>
        <taxon>Haptophyta</taxon>
        <taxon>Prymnesiophyceae</taxon>
        <taxon>Isochrysidales</taxon>
        <taxon>Isochrysidaceae</taxon>
        <taxon>Chrysotila</taxon>
    </lineage>
</organism>
<dbReference type="AlphaFoldDB" id="A0A7S4BCT2"/>
<name>A0A7S4BCT2_CHRCT</name>